<feature type="active site" evidence="5">
    <location>
        <position position="170"/>
    </location>
</feature>
<gene>
    <name evidence="6" type="primary">yeaD</name>
    <name evidence="6" type="ORF">Pan265_26380</name>
</gene>
<dbReference type="Gene3D" id="2.70.98.10">
    <property type="match status" value="1"/>
</dbReference>
<dbReference type="AlphaFoldDB" id="A0A518C0L5"/>
<dbReference type="InterPro" id="IPR008183">
    <property type="entry name" value="Aldose_1/G6P_1-epimerase"/>
</dbReference>
<protein>
    <recommendedName>
        <fullName evidence="4">Putative glucose-6-phosphate 1-epimerase</fullName>
        <ecNumber evidence="4">5.1.3.15</ecNumber>
    </recommendedName>
</protein>
<evidence type="ECO:0000256" key="1">
    <source>
        <dbReference type="ARBA" id="ARBA00001096"/>
    </source>
</evidence>
<dbReference type="InterPro" id="IPR025532">
    <property type="entry name" value="G6P_1-epimerase"/>
</dbReference>
<dbReference type="InterPro" id="IPR014718">
    <property type="entry name" value="GH-type_carb-bd"/>
</dbReference>
<dbReference type="PANTHER" id="PTHR11122">
    <property type="entry name" value="APOSPORY-ASSOCIATED PROTEIN C-RELATED"/>
    <property type="match status" value="1"/>
</dbReference>
<dbReference type="SUPFAM" id="SSF74650">
    <property type="entry name" value="Galactose mutarotase-like"/>
    <property type="match status" value="1"/>
</dbReference>
<dbReference type="GO" id="GO:0030246">
    <property type="term" value="F:carbohydrate binding"/>
    <property type="evidence" value="ECO:0007669"/>
    <property type="project" value="UniProtKB-UniRule"/>
</dbReference>
<dbReference type="GO" id="GO:0047938">
    <property type="term" value="F:glucose-6-phosphate 1-epimerase activity"/>
    <property type="evidence" value="ECO:0007669"/>
    <property type="project" value="UniProtKB-UniRule"/>
</dbReference>
<sequence length="300" mass="32366">MRLIRIVVMNESLSSVSDGFAVPGYSLIEGPGGLPVVSLVNDHGVASIALQGATVLSYRPSDEADVLYVSESAVFSDGQPIRGGVPICFPWFGSHGTDAGKPSHGTVRTRAWELVGVHEHNGALTVRLTTREGVLAVAFEVTLGPRLGMSLEVEHTGRSGESEVFEAALHTYLSVGDVSGATVTGLEQTDYLDQLEGRRRLTQGDDPIVFEGEVDRIYLNTSATCVLHDPVFERSVAVDKDGSRSTVVWNPWIEKARRLADLPDDAWQRFVCIETGNIADNAVTLRAGERHRMAAALSVQ</sequence>
<dbReference type="OrthoDB" id="9790727at2"/>
<dbReference type="GO" id="GO:0005975">
    <property type="term" value="P:carbohydrate metabolic process"/>
    <property type="evidence" value="ECO:0007669"/>
    <property type="project" value="InterPro"/>
</dbReference>
<evidence type="ECO:0000256" key="5">
    <source>
        <dbReference type="PIRSR" id="PIRSR016020-1"/>
    </source>
</evidence>
<dbReference type="Pfam" id="PF01263">
    <property type="entry name" value="Aldose_epim"/>
    <property type="match status" value="1"/>
</dbReference>
<name>A0A518C0L5_9BACT</name>
<accession>A0A518C0L5</accession>
<organism evidence="6 7">
    <name type="scientific">Mucisphaera calidilacus</name>
    <dbReference type="NCBI Taxonomy" id="2527982"/>
    <lineage>
        <taxon>Bacteria</taxon>
        <taxon>Pseudomonadati</taxon>
        <taxon>Planctomycetota</taxon>
        <taxon>Phycisphaerae</taxon>
        <taxon>Phycisphaerales</taxon>
        <taxon>Phycisphaeraceae</taxon>
        <taxon>Mucisphaera</taxon>
    </lineage>
</organism>
<keyword evidence="7" id="KW-1185">Reference proteome</keyword>
<feature type="active site" evidence="5">
    <location>
        <position position="274"/>
    </location>
</feature>
<reference evidence="6 7" key="1">
    <citation type="submission" date="2019-02" db="EMBL/GenBank/DDBJ databases">
        <title>Deep-cultivation of Planctomycetes and their phenomic and genomic characterization uncovers novel biology.</title>
        <authorList>
            <person name="Wiegand S."/>
            <person name="Jogler M."/>
            <person name="Boedeker C."/>
            <person name="Pinto D."/>
            <person name="Vollmers J."/>
            <person name="Rivas-Marin E."/>
            <person name="Kohn T."/>
            <person name="Peeters S.H."/>
            <person name="Heuer A."/>
            <person name="Rast P."/>
            <person name="Oberbeckmann S."/>
            <person name="Bunk B."/>
            <person name="Jeske O."/>
            <person name="Meyerdierks A."/>
            <person name="Storesund J.E."/>
            <person name="Kallscheuer N."/>
            <person name="Luecker S."/>
            <person name="Lage O.M."/>
            <person name="Pohl T."/>
            <person name="Merkel B.J."/>
            <person name="Hornburger P."/>
            <person name="Mueller R.-W."/>
            <person name="Bruemmer F."/>
            <person name="Labrenz M."/>
            <person name="Spormann A.M."/>
            <person name="Op den Camp H."/>
            <person name="Overmann J."/>
            <person name="Amann R."/>
            <person name="Jetten M.S.M."/>
            <person name="Mascher T."/>
            <person name="Medema M.H."/>
            <person name="Devos D.P."/>
            <person name="Kaster A.-K."/>
            <person name="Ovreas L."/>
            <person name="Rohde M."/>
            <person name="Galperin M.Y."/>
            <person name="Jogler C."/>
        </authorList>
    </citation>
    <scope>NUCLEOTIDE SEQUENCE [LARGE SCALE GENOMIC DNA]</scope>
    <source>
        <strain evidence="6 7">Pan265</strain>
    </source>
</reference>
<dbReference type="PIRSF" id="PIRSF016020">
    <property type="entry name" value="PHexose_mutarotase"/>
    <property type="match status" value="1"/>
</dbReference>
<dbReference type="EC" id="5.1.3.15" evidence="4"/>
<evidence type="ECO:0000256" key="4">
    <source>
        <dbReference type="PIRNR" id="PIRNR016020"/>
    </source>
</evidence>
<dbReference type="EMBL" id="CP036280">
    <property type="protein sequence ID" value="QDU72764.1"/>
    <property type="molecule type" value="Genomic_DNA"/>
</dbReference>
<keyword evidence="3 4" id="KW-0413">Isomerase</keyword>
<proteinExistence type="inferred from homology"/>
<dbReference type="PANTHER" id="PTHR11122:SF13">
    <property type="entry name" value="GLUCOSE-6-PHOSPHATE 1-EPIMERASE"/>
    <property type="match status" value="1"/>
</dbReference>
<comment type="catalytic activity">
    <reaction evidence="1">
        <text>alpha-D-glucose 6-phosphate = beta-D-glucose 6-phosphate</text>
        <dbReference type="Rhea" id="RHEA:16249"/>
        <dbReference type="ChEBI" id="CHEBI:58225"/>
        <dbReference type="ChEBI" id="CHEBI:58247"/>
        <dbReference type="EC" id="5.1.3.15"/>
    </reaction>
</comment>
<dbReference type="KEGG" id="mcad:Pan265_26380"/>
<evidence type="ECO:0000256" key="2">
    <source>
        <dbReference type="ARBA" id="ARBA00005866"/>
    </source>
</evidence>
<evidence type="ECO:0000313" key="7">
    <source>
        <dbReference type="Proteomes" id="UP000320386"/>
    </source>
</evidence>
<dbReference type="Proteomes" id="UP000320386">
    <property type="component" value="Chromosome"/>
</dbReference>
<dbReference type="CDD" id="cd09020">
    <property type="entry name" value="D-hex-6-P-epi_like"/>
    <property type="match status" value="1"/>
</dbReference>
<evidence type="ECO:0000256" key="3">
    <source>
        <dbReference type="ARBA" id="ARBA00023235"/>
    </source>
</evidence>
<comment type="similarity">
    <text evidence="2 4">Belongs to the glucose-6-phosphate 1-epimerase family.</text>
</comment>
<dbReference type="InterPro" id="IPR011013">
    <property type="entry name" value="Gal_mutarotase_sf_dom"/>
</dbReference>
<evidence type="ECO:0000313" key="6">
    <source>
        <dbReference type="EMBL" id="QDU72764.1"/>
    </source>
</evidence>